<feature type="site" description="Electron transfer via tryptophanyl radical" evidence="4">
    <location>
        <position position="334"/>
    </location>
</feature>
<sequence length="512" mass="59440">MRTGIIWFRNALRLNDNRMLIECLNSTNSEAILPLYILDKSELKLKNNDNRIKFLYESLIDLDVHFKAKFGSNLIILNGRCEEIFGKLLGNDLLDVSEIFTDYSNKPDDVENENSLKRILTKNASVNLHLISKVNSLINIEEVVNQENFKAPKTMKDMEKLFSNLFPKDESGFYSVDEPLDIPESSKSVPDNYSEIVKEYLFDIEKELSLFKRDSKSYFKGGESEALVRLERKVSSEEEYIRNFRKPRTISTNNLENPLEPETTGLSPYLSFGCLSTRLLWKETEKCYRNGDHAQPPESMHGQLMFREMFYILSRSVENWDSDTNNSMCKKIEWGAYDSNKMELWEKGETGFPYIDAMMRQLDATGWMHHLGRHAVSCFLTRGQLWQHWELGRDVFDKKLVDADWALNNGNWLWLAGVAPFSMPYFRLYSPCPDGKSSLNVEAKNAEFIRYWVPELKHFPSKYIFEPHLAPLPIQESANCVIGKDYPEPMVDRKVVAKENLAKFKESLAKLK</sequence>
<feature type="binding site" evidence="3">
    <location>
        <begin position="263"/>
        <end position="267"/>
    </location>
    <ligand>
        <name>FAD</name>
        <dbReference type="ChEBI" id="CHEBI:57692"/>
    </ligand>
</feature>
<dbReference type="PANTHER" id="PTHR11455:SF9">
    <property type="entry name" value="CRYPTOCHROME CIRCADIAN CLOCK 5 ISOFORM X1"/>
    <property type="match status" value="1"/>
</dbReference>
<name>A0A1J5TLD7_9ARCH</name>
<dbReference type="InterPro" id="IPR036155">
    <property type="entry name" value="Crypto/Photolyase_N_sf"/>
</dbReference>
<dbReference type="GO" id="GO:0032922">
    <property type="term" value="P:circadian regulation of gene expression"/>
    <property type="evidence" value="ECO:0007669"/>
    <property type="project" value="TreeGrafter"/>
</dbReference>
<reference evidence="7 8" key="1">
    <citation type="submission" date="2016-08" db="EMBL/GenBank/DDBJ databases">
        <title>New Insights into Marine Group III Euryarchaeota, from dark to light.</title>
        <authorList>
            <person name="Haro-Moreno J.M."/>
            <person name="Rodriguez-Valera F."/>
            <person name="Lopez-Garcia P."/>
            <person name="Moreira D."/>
            <person name="Martin-Cuadrado A.B."/>
        </authorList>
    </citation>
    <scope>NUCLEOTIDE SEQUENCE [LARGE SCALE GENOMIC DNA]</scope>
    <source>
        <strain evidence="7">CG-Epi2</strain>
    </source>
</reference>
<comment type="similarity">
    <text evidence="5">Belongs to the DNA photolyase family.</text>
</comment>
<organism evidence="7 8">
    <name type="scientific">Marine Group III euryarchaeote CG-Epi2</name>
    <dbReference type="NCBI Taxonomy" id="1888996"/>
    <lineage>
        <taxon>Archaea</taxon>
        <taxon>Methanobacteriati</taxon>
        <taxon>Thermoplasmatota</taxon>
        <taxon>Thermoplasmata</taxon>
        <taxon>Candidatus Thermoprofundales</taxon>
    </lineage>
</organism>
<dbReference type="PROSITE" id="PS51645">
    <property type="entry name" value="PHR_CRY_ALPHA_BETA"/>
    <property type="match status" value="1"/>
</dbReference>
<dbReference type="AlphaFoldDB" id="A0A1J5TLD7"/>
<evidence type="ECO:0000259" key="6">
    <source>
        <dbReference type="PROSITE" id="PS51645"/>
    </source>
</evidence>
<dbReference type="Gene3D" id="1.25.40.80">
    <property type="match status" value="1"/>
</dbReference>
<dbReference type="InterPro" id="IPR002081">
    <property type="entry name" value="Cryptochrome/DNA_photolyase_1"/>
</dbReference>
<dbReference type="GO" id="GO:0071949">
    <property type="term" value="F:FAD binding"/>
    <property type="evidence" value="ECO:0007669"/>
    <property type="project" value="TreeGrafter"/>
</dbReference>
<dbReference type="Pfam" id="PF00875">
    <property type="entry name" value="DNA_photolyase"/>
    <property type="match status" value="1"/>
</dbReference>
<dbReference type="Proteomes" id="UP000183615">
    <property type="component" value="Unassembled WGS sequence"/>
</dbReference>
<dbReference type="InterPro" id="IPR036134">
    <property type="entry name" value="Crypto/Photolyase_FAD-like_sf"/>
</dbReference>
<feature type="binding site" evidence="3">
    <location>
        <begin position="303"/>
        <end position="310"/>
    </location>
    <ligand>
        <name>FAD</name>
        <dbReference type="ChEBI" id="CHEBI:57692"/>
    </ligand>
</feature>
<dbReference type="InterPro" id="IPR006050">
    <property type="entry name" value="DNA_photolyase_N"/>
</dbReference>
<evidence type="ECO:0000256" key="3">
    <source>
        <dbReference type="PIRSR" id="PIRSR602081-1"/>
    </source>
</evidence>
<dbReference type="Gene3D" id="1.10.579.10">
    <property type="entry name" value="DNA Cyclobutane Dipyrimidine Photolyase, subunit A, domain 3"/>
    <property type="match status" value="1"/>
</dbReference>
<dbReference type="SUPFAM" id="SSF52425">
    <property type="entry name" value="Cryptochrome/photolyase, N-terminal domain"/>
    <property type="match status" value="1"/>
</dbReference>
<keyword evidence="1 3" id="KW-0285">Flavoprotein</keyword>
<evidence type="ECO:0000256" key="4">
    <source>
        <dbReference type="PIRSR" id="PIRSR602081-2"/>
    </source>
</evidence>
<evidence type="ECO:0000313" key="7">
    <source>
        <dbReference type="EMBL" id="OIR21783.1"/>
    </source>
</evidence>
<proteinExistence type="inferred from homology"/>
<protein>
    <recommendedName>
        <fullName evidence="6">Photolyase/cryptochrome alpha/beta domain-containing protein</fullName>
    </recommendedName>
</protein>
<dbReference type="PANTHER" id="PTHR11455">
    <property type="entry name" value="CRYPTOCHROME"/>
    <property type="match status" value="1"/>
</dbReference>
<dbReference type="PRINTS" id="PR00147">
    <property type="entry name" value="DNAPHOTLYASE"/>
</dbReference>
<dbReference type="InterPro" id="IPR005101">
    <property type="entry name" value="Cryptochr/Photolyase_FAD-bd"/>
</dbReference>
<evidence type="ECO:0000256" key="1">
    <source>
        <dbReference type="ARBA" id="ARBA00022630"/>
    </source>
</evidence>
<feature type="site" description="Electron transfer via tryptophanyl radical" evidence="4">
    <location>
        <position position="389"/>
    </location>
</feature>
<comment type="caution">
    <text evidence="7">The sequence shown here is derived from an EMBL/GenBank/DDBJ whole genome shotgun (WGS) entry which is preliminary data.</text>
</comment>
<feature type="binding site" evidence="3">
    <location>
        <begin position="402"/>
        <end position="404"/>
    </location>
    <ligand>
        <name>FAD</name>
        <dbReference type="ChEBI" id="CHEBI:57692"/>
    </ligand>
</feature>
<dbReference type="Gene3D" id="3.40.50.620">
    <property type="entry name" value="HUPs"/>
    <property type="match status" value="1"/>
</dbReference>
<dbReference type="GO" id="GO:0005737">
    <property type="term" value="C:cytoplasm"/>
    <property type="evidence" value="ECO:0007669"/>
    <property type="project" value="TreeGrafter"/>
</dbReference>
<dbReference type="EMBL" id="MIYZ01000034">
    <property type="protein sequence ID" value="OIR21783.1"/>
    <property type="molecule type" value="Genomic_DNA"/>
</dbReference>
<feature type="site" description="Electron transfer via tryptophanyl radical" evidence="4">
    <location>
        <position position="412"/>
    </location>
</feature>
<dbReference type="SUPFAM" id="SSF48173">
    <property type="entry name" value="Cryptochrome/photolyase FAD-binding domain"/>
    <property type="match status" value="1"/>
</dbReference>
<accession>A0A1J5TLD7</accession>
<evidence type="ECO:0000256" key="2">
    <source>
        <dbReference type="ARBA" id="ARBA00022827"/>
    </source>
</evidence>
<feature type="domain" description="Photolyase/cryptochrome alpha/beta" evidence="6">
    <location>
        <begin position="2"/>
        <end position="136"/>
    </location>
</feature>
<keyword evidence="5" id="KW-0157">Chromophore</keyword>
<evidence type="ECO:0000313" key="8">
    <source>
        <dbReference type="Proteomes" id="UP000183615"/>
    </source>
</evidence>
<dbReference type="GO" id="GO:0043153">
    <property type="term" value="P:entrainment of circadian clock by photoperiod"/>
    <property type="evidence" value="ECO:0007669"/>
    <property type="project" value="TreeGrafter"/>
</dbReference>
<dbReference type="GO" id="GO:0003677">
    <property type="term" value="F:DNA binding"/>
    <property type="evidence" value="ECO:0007669"/>
    <property type="project" value="TreeGrafter"/>
</dbReference>
<keyword evidence="2 3" id="KW-0274">FAD</keyword>
<dbReference type="GO" id="GO:0003904">
    <property type="term" value="F:deoxyribodipyrimidine photo-lyase activity"/>
    <property type="evidence" value="ECO:0007669"/>
    <property type="project" value="TreeGrafter"/>
</dbReference>
<comment type="cofactor">
    <cofactor evidence="3">
        <name>FAD</name>
        <dbReference type="ChEBI" id="CHEBI:57692"/>
    </cofactor>
    <text evidence="3">Binds 1 FAD per subunit.</text>
</comment>
<evidence type="ECO:0000256" key="5">
    <source>
        <dbReference type="RuleBase" id="RU004182"/>
    </source>
</evidence>
<dbReference type="InterPro" id="IPR014729">
    <property type="entry name" value="Rossmann-like_a/b/a_fold"/>
</dbReference>
<gene>
    <name evidence="7" type="ORF">BET99_01385</name>
</gene>
<dbReference type="Pfam" id="PF03441">
    <property type="entry name" value="FAD_binding_7"/>
    <property type="match status" value="1"/>
</dbReference>